<dbReference type="InterPro" id="IPR006683">
    <property type="entry name" value="Thioestr_dom"/>
</dbReference>
<dbReference type="InterPro" id="IPR033120">
    <property type="entry name" value="HOTDOG_ACOT"/>
</dbReference>
<evidence type="ECO:0000256" key="3">
    <source>
        <dbReference type="PROSITE-ProRule" id="PRU01106"/>
    </source>
</evidence>
<feature type="domain" description="HotDog ACOT-type" evidence="4">
    <location>
        <begin position="11"/>
        <end position="125"/>
    </location>
</feature>
<dbReference type="Proteomes" id="UP001501600">
    <property type="component" value="Unassembled WGS sequence"/>
</dbReference>
<dbReference type="EMBL" id="BAABLF010000008">
    <property type="protein sequence ID" value="GAA5190190.1"/>
    <property type="molecule type" value="Genomic_DNA"/>
</dbReference>
<dbReference type="PANTHER" id="PTHR11049:SF5">
    <property type="entry name" value="ACYL-COA THIOESTER HYDROLASE YCIA"/>
    <property type="match status" value="1"/>
</dbReference>
<evidence type="ECO:0000313" key="6">
    <source>
        <dbReference type="Proteomes" id="UP001501600"/>
    </source>
</evidence>
<dbReference type="Gene3D" id="3.10.129.10">
    <property type="entry name" value="Hotdog Thioesterase"/>
    <property type="match status" value="1"/>
</dbReference>
<dbReference type="PANTHER" id="PTHR11049">
    <property type="entry name" value="ACYL COENZYME A THIOESTER HYDROLASE"/>
    <property type="match status" value="1"/>
</dbReference>
<organism evidence="5 6">
    <name type="scientific">Ferrimonas gelatinilytica</name>
    <dbReference type="NCBI Taxonomy" id="1255257"/>
    <lineage>
        <taxon>Bacteria</taxon>
        <taxon>Pseudomonadati</taxon>
        <taxon>Pseudomonadota</taxon>
        <taxon>Gammaproteobacteria</taxon>
        <taxon>Alteromonadales</taxon>
        <taxon>Ferrimonadaceae</taxon>
        <taxon>Ferrimonas</taxon>
    </lineage>
</organism>
<dbReference type="InterPro" id="IPR029069">
    <property type="entry name" value="HotDog_dom_sf"/>
</dbReference>
<proteinExistence type="inferred from homology"/>
<evidence type="ECO:0000313" key="5">
    <source>
        <dbReference type="EMBL" id="GAA5190190.1"/>
    </source>
</evidence>
<comment type="caution">
    <text evidence="5">The sequence shown here is derived from an EMBL/GenBank/DDBJ whole genome shotgun (WGS) entry which is preliminary data.</text>
</comment>
<dbReference type="Pfam" id="PF03061">
    <property type="entry name" value="4HBT"/>
    <property type="match status" value="1"/>
</dbReference>
<evidence type="ECO:0000256" key="2">
    <source>
        <dbReference type="ARBA" id="ARBA00022801"/>
    </source>
</evidence>
<name>A0ABP9S3Y3_9GAMM</name>
<comment type="similarity">
    <text evidence="1">Belongs to the acyl coenzyme A hydrolase family.</text>
</comment>
<dbReference type="NCBIfam" id="NF007970">
    <property type="entry name" value="PRK10694.1"/>
    <property type="match status" value="1"/>
</dbReference>
<dbReference type="GO" id="GO:0016787">
    <property type="term" value="F:hydrolase activity"/>
    <property type="evidence" value="ECO:0007669"/>
    <property type="project" value="UniProtKB-KW"/>
</dbReference>
<gene>
    <name evidence="5" type="primary">yciA</name>
    <name evidence="5" type="ORF">GCM10025772_14220</name>
</gene>
<dbReference type="InterPro" id="IPR040170">
    <property type="entry name" value="Cytosol_ACT"/>
</dbReference>
<reference evidence="6" key="1">
    <citation type="journal article" date="2019" name="Int. J. Syst. Evol. Microbiol.">
        <title>The Global Catalogue of Microorganisms (GCM) 10K type strain sequencing project: providing services to taxonomists for standard genome sequencing and annotation.</title>
        <authorList>
            <consortium name="The Broad Institute Genomics Platform"/>
            <consortium name="The Broad Institute Genome Sequencing Center for Infectious Disease"/>
            <person name="Wu L."/>
            <person name="Ma J."/>
        </authorList>
    </citation>
    <scope>NUCLEOTIDE SEQUENCE [LARGE SCALE GENOMIC DNA]</scope>
    <source>
        <strain evidence="6">JCM 18720</strain>
    </source>
</reference>
<dbReference type="PROSITE" id="PS51770">
    <property type="entry name" value="HOTDOG_ACOT"/>
    <property type="match status" value="1"/>
</dbReference>
<dbReference type="CDD" id="cd03442">
    <property type="entry name" value="BFIT_BACH"/>
    <property type="match status" value="1"/>
</dbReference>
<keyword evidence="6" id="KW-1185">Reference proteome</keyword>
<keyword evidence="2 3" id="KW-0378">Hydrolase</keyword>
<evidence type="ECO:0000259" key="4">
    <source>
        <dbReference type="PROSITE" id="PS51770"/>
    </source>
</evidence>
<dbReference type="RefSeq" id="WP_345316356.1">
    <property type="nucleotide sequence ID" value="NZ_BAABLF010000008.1"/>
</dbReference>
<dbReference type="SUPFAM" id="SSF54637">
    <property type="entry name" value="Thioesterase/thiol ester dehydrase-isomerase"/>
    <property type="match status" value="1"/>
</dbReference>
<sequence>MSKDKVVKTEPSGELMLRTLAMPADTNANGDIFGGWIMSQMDLAGGLMAKQISQGRICTVAVDGMTFYRPVAVGNAVCVYGSFEKRGHTSMRLRLEVWVRPMLEDLSEHYCVTEAVYTYVAIDDHGHPRPLPPA</sequence>
<protein>
    <submittedName>
        <fullName evidence="5">Acyl-CoA thioester hydrolase YciA</fullName>
    </submittedName>
</protein>
<accession>A0ABP9S3Y3</accession>
<evidence type="ECO:0000256" key="1">
    <source>
        <dbReference type="ARBA" id="ARBA00010458"/>
    </source>
</evidence>